<evidence type="ECO:0000256" key="5">
    <source>
        <dbReference type="ARBA" id="ARBA00022448"/>
    </source>
</evidence>
<evidence type="ECO:0000256" key="11">
    <source>
        <dbReference type="ARBA" id="ARBA00023002"/>
    </source>
</evidence>
<keyword evidence="8" id="KW-0256">Endoplasmic reticulum</keyword>
<evidence type="ECO:0000256" key="6">
    <source>
        <dbReference type="ARBA" id="ARBA00022630"/>
    </source>
</evidence>
<dbReference type="SUPFAM" id="SSF110019">
    <property type="entry name" value="ERO1-like"/>
    <property type="match status" value="1"/>
</dbReference>
<dbReference type="GO" id="GO:0005789">
    <property type="term" value="C:endoplasmic reticulum membrane"/>
    <property type="evidence" value="ECO:0007669"/>
    <property type="project" value="UniProtKB-SubCell"/>
</dbReference>
<dbReference type="GO" id="GO:0034975">
    <property type="term" value="P:protein folding in endoplasmic reticulum"/>
    <property type="evidence" value="ECO:0007669"/>
    <property type="project" value="InterPro"/>
</dbReference>
<evidence type="ECO:0000256" key="14">
    <source>
        <dbReference type="ARBA" id="ARBA00023180"/>
    </source>
</evidence>
<keyword evidence="15" id="KW-0676">Redox-active center</keyword>
<dbReference type="EMBL" id="HBEF01000596">
    <property type="protein sequence ID" value="CAD8328292.1"/>
    <property type="molecule type" value="Transcribed_RNA"/>
</dbReference>
<dbReference type="AlphaFoldDB" id="A0A7R9WLB7"/>
<evidence type="ECO:0000313" key="16">
    <source>
        <dbReference type="EMBL" id="CAD8328292.1"/>
    </source>
</evidence>
<keyword evidence="12" id="KW-0472">Membrane</keyword>
<keyword evidence="13" id="KW-1015">Disulfide bond</keyword>
<evidence type="ECO:0008006" key="17">
    <source>
        <dbReference type="Google" id="ProtNLM"/>
    </source>
</evidence>
<proteinExistence type="inferred from homology"/>
<dbReference type="PANTHER" id="PTHR12613">
    <property type="entry name" value="ERO1-RELATED"/>
    <property type="match status" value="1"/>
</dbReference>
<name>A0A7R9WLB7_9STRA</name>
<dbReference type="GO" id="GO:0071949">
    <property type="term" value="F:FAD binding"/>
    <property type="evidence" value="ECO:0007669"/>
    <property type="project" value="InterPro"/>
</dbReference>
<reference evidence="16" key="1">
    <citation type="submission" date="2021-01" db="EMBL/GenBank/DDBJ databases">
        <authorList>
            <person name="Corre E."/>
            <person name="Pelletier E."/>
            <person name="Niang G."/>
            <person name="Scheremetjew M."/>
            <person name="Finn R."/>
            <person name="Kale V."/>
            <person name="Holt S."/>
            <person name="Cochrane G."/>
            <person name="Meng A."/>
            <person name="Brown T."/>
            <person name="Cohen L."/>
        </authorList>
    </citation>
    <scope>NUCLEOTIDE SEQUENCE</scope>
    <source>
        <strain evidence="16">CCMP3328</strain>
    </source>
</reference>
<keyword evidence="14" id="KW-0325">Glycoprotein</keyword>
<evidence type="ECO:0000256" key="12">
    <source>
        <dbReference type="ARBA" id="ARBA00023136"/>
    </source>
</evidence>
<comment type="subunit">
    <text evidence="4">May function both as a monomer and a homodimer.</text>
</comment>
<comment type="similarity">
    <text evidence="3">Belongs to the EROs family.</text>
</comment>
<comment type="cofactor">
    <cofactor evidence="1">
        <name>FAD</name>
        <dbReference type="ChEBI" id="CHEBI:57692"/>
    </cofactor>
</comment>
<evidence type="ECO:0000256" key="15">
    <source>
        <dbReference type="ARBA" id="ARBA00023284"/>
    </source>
</evidence>
<comment type="subcellular location">
    <subcellularLocation>
        <location evidence="2">Endoplasmic reticulum membrane</location>
        <topology evidence="2">Peripheral membrane protein</topology>
        <orientation evidence="2">Lumenal side</orientation>
    </subcellularLocation>
</comment>
<dbReference type="Pfam" id="PF04137">
    <property type="entry name" value="ERO1"/>
    <property type="match status" value="1"/>
</dbReference>
<accession>A0A7R9WLB7</accession>
<keyword evidence="9" id="KW-0274">FAD</keyword>
<sequence>MPSNDYYDTEEFPEDYTGYDGAEVWKFIHNRLCFSEYGYDDDHWKADFNKAVSGLHSVISAQVVRGIRDKADRGEAFDADEVWTDAELEYQRRLSPSGETPKASENLFFAYMLALTAATKAKDRLLEDCDNARIDAEVVGDIQLLLSHPIFSDASIGVAAEKLHADAMKDLESDNALWEARMRTRELLRIMNCVQCNKCRLHGKISMMGLSTVFQILMGRSGEGGDPNRVHRVELATLISTLYKFSRAVDLCSQMKK</sequence>
<dbReference type="GO" id="GO:0015035">
    <property type="term" value="F:protein-disulfide reductase activity"/>
    <property type="evidence" value="ECO:0007669"/>
    <property type="project" value="InterPro"/>
</dbReference>
<dbReference type="GO" id="GO:0016972">
    <property type="term" value="F:thiol oxidase activity"/>
    <property type="evidence" value="ECO:0007669"/>
    <property type="project" value="InterPro"/>
</dbReference>
<evidence type="ECO:0000256" key="1">
    <source>
        <dbReference type="ARBA" id="ARBA00001974"/>
    </source>
</evidence>
<evidence type="ECO:0000256" key="7">
    <source>
        <dbReference type="ARBA" id="ARBA00022729"/>
    </source>
</evidence>
<keyword evidence="10" id="KW-0249">Electron transport</keyword>
<evidence type="ECO:0000256" key="10">
    <source>
        <dbReference type="ARBA" id="ARBA00022982"/>
    </source>
</evidence>
<keyword evidence="5" id="KW-0813">Transport</keyword>
<keyword evidence="6" id="KW-0285">Flavoprotein</keyword>
<evidence type="ECO:0000256" key="2">
    <source>
        <dbReference type="ARBA" id="ARBA00004367"/>
    </source>
</evidence>
<organism evidence="16">
    <name type="scientific">Craspedostauros australis</name>
    <dbReference type="NCBI Taxonomy" id="1486917"/>
    <lineage>
        <taxon>Eukaryota</taxon>
        <taxon>Sar</taxon>
        <taxon>Stramenopiles</taxon>
        <taxon>Ochrophyta</taxon>
        <taxon>Bacillariophyta</taxon>
        <taxon>Bacillariophyceae</taxon>
        <taxon>Bacillariophycidae</taxon>
        <taxon>Naviculales</taxon>
        <taxon>Naviculaceae</taxon>
        <taxon>Craspedostauros</taxon>
    </lineage>
</organism>
<keyword evidence="11" id="KW-0560">Oxidoreductase</keyword>
<gene>
    <name evidence="16" type="ORF">CAUS1442_LOCUS389</name>
</gene>
<dbReference type="InterPro" id="IPR037192">
    <property type="entry name" value="ERO1-like_sf"/>
</dbReference>
<protein>
    <recommendedName>
        <fullName evidence="17">Endoplasmic reticulum oxidoreductin 1</fullName>
    </recommendedName>
</protein>
<keyword evidence="7" id="KW-0732">Signal</keyword>
<dbReference type="InterPro" id="IPR007266">
    <property type="entry name" value="Ero1"/>
</dbReference>
<evidence type="ECO:0000256" key="9">
    <source>
        <dbReference type="ARBA" id="ARBA00022827"/>
    </source>
</evidence>
<evidence type="ECO:0000256" key="8">
    <source>
        <dbReference type="ARBA" id="ARBA00022824"/>
    </source>
</evidence>
<evidence type="ECO:0000256" key="4">
    <source>
        <dbReference type="ARBA" id="ARBA00011802"/>
    </source>
</evidence>
<evidence type="ECO:0000256" key="3">
    <source>
        <dbReference type="ARBA" id="ARBA00008277"/>
    </source>
</evidence>
<dbReference type="PANTHER" id="PTHR12613:SF0">
    <property type="entry name" value="ERO1-LIKE PROTEIN"/>
    <property type="match status" value="1"/>
</dbReference>
<evidence type="ECO:0000256" key="13">
    <source>
        <dbReference type="ARBA" id="ARBA00023157"/>
    </source>
</evidence>